<organism evidence="3">
    <name type="scientific">Caenorhabditis brenneri</name>
    <name type="common">Nematode worm</name>
    <dbReference type="NCBI Taxonomy" id="135651"/>
    <lineage>
        <taxon>Eukaryota</taxon>
        <taxon>Metazoa</taxon>
        <taxon>Ecdysozoa</taxon>
        <taxon>Nematoda</taxon>
        <taxon>Chromadorea</taxon>
        <taxon>Rhabditida</taxon>
        <taxon>Rhabditina</taxon>
        <taxon>Rhabditomorpha</taxon>
        <taxon>Rhabditoidea</taxon>
        <taxon>Rhabditidae</taxon>
        <taxon>Peloderinae</taxon>
        <taxon>Caenorhabditis</taxon>
    </lineage>
</organism>
<proteinExistence type="predicted"/>
<evidence type="ECO:0000313" key="2">
    <source>
        <dbReference type="EMBL" id="EGT43331.1"/>
    </source>
</evidence>
<keyword evidence="1" id="KW-0812">Transmembrane</keyword>
<dbReference type="EMBL" id="GL380028">
    <property type="protein sequence ID" value="EGT43331.1"/>
    <property type="molecule type" value="Genomic_DNA"/>
</dbReference>
<dbReference type="InParanoid" id="G0P2M9"/>
<accession>G0P2M9</accession>
<dbReference type="HOGENOM" id="CLU_3392679_0_0_1"/>
<keyword evidence="1" id="KW-0472">Membrane</keyword>
<sequence length="32" mass="3820">MEQLRISNLTPKNHLLLINVIFSMLFGYLWTI</sequence>
<feature type="transmembrane region" description="Helical" evidence="1">
    <location>
        <begin position="12"/>
        <end position="30"/>
    </location>
</feature>
<evidence type="ECO:0000256" key="1">
    <source>
        <dbReference type="SAM" id="Phobius"/>
    </source>
</evidence>
<keyword evidence="1" id="KW-1133">Transmembrane helix</keyword>
<gene>
    <name evidence="2" type="ORF">CAEBREN_06714</name>
</gene>
<keyword evidence="3" id="KW-1185">Reference proteome</keyword>
<name>G0P2M9_CAEBE</name>
<dbReference type="Proteomes" id="UP000008068">
    <property type="component" value="Unassembled WGS sequence"/>
</dbReference>
<evidence type="ECO:0000313" key="3">
    <source>
        <dbReference type="Proteomes" id="UP000008068"/>
    </source>
</evidence>
<dbReference type="AlphaFoldDB" id="G0P2M9"/>
<protein>
    <submittedName>
        <fullName evidence="2">Uncharacterized protein</fullName>
    </submittedName>
</protein>
<reference evidence="3" key="1">
    <citation type="submission" date="2011-07" db="EMBL/GenBank/DDBJ databases">
        <authorList>
            <consortium name="Caenorhabditis brenneri Sequencing and Analysis Consortium"/>
            <person name="Wilson R.K."/>
        </authorList>
    </citation>
    <scope>NUCLEOTIDE SEQUENCE [LARGE SCALE GENOMIC DNA]</scope>
    <source>
        <strain evidence="3">PB2801</strain>
    </source>
</reference>